<feature type="signal peptide" evidence="15">
    <location>
        <begin position="1"/>
        <end position="25"/>
    </location>
</feature>
<keyword evidence="18" id="KW-1185">Reference proteome</keyword>
<evidence type="ECO:0000256" key="12">
    <source>
        <dbReference type="ARBA" id="ARBA00038349"/>
    </source>
</evidence>
<keyword evidence="9 14" id="KW-1133">Transmembrane helix</keyword>
<dbReference type="PROSITE" id="PS50011">
    <property type="entry name" value="PROTEIN_KINASE_DOM"/>
    <property type="match status" value="1"/>
</dbReference>
<dbReference type="InterPro" id="IPR001611">
    <property type="entry name" value="Leu-rich_rpt"/>
</dbReference>
<dbReference type="GO" id="GO:0016020">
    <property type="term" value="C:membrane"/>
    <property type="evidence" value="ECO:0007669"/>
    <property type="project" value="UniProtKB-SubCell"/>
</dbReference>
<dbReference type="SUPFAM" id="SSF52058">
    <property type="entry name" value="L domain-like"/>
    <property type="match status" value="1"/>
</dbReference>
<dbReference type="FunFam" id="1.10.510.10:FF:000095">
    <property type="entry name" value="protein STRUBBELIG-RECEPTOR FAMILY 8"/>
    <property type="match status" value="1"/>
</dbReference>
<evidence type="ECO:0000256" key="9">
    <source>
        <dbReference type="ARBA" id="ARBA00022989"/>
    </source>
</evidence>
<accession>A0A022R681</accession>
<protein>
    <recommendedName>
        <fullName evidence="16">Protein kinase domain-containing protein</fullName>
    </recommendedName>
</protein>
<feature type="transmembrane region" description="Helical" evidence="14">
    <location>
        <begin position="260"/>
        <end position="284"/>
    </location>
</feature>
<evidence type="ECO:0000256" key="15">
    <source>
        <dbReference type="SAM" id="SignalP"/>
    </source>
</evidence>
<dbReference type="InterPro" id="IPR000719">
    <property type="entry name" value="Prot_kinase_dom"/>
</dbReference>
<dbReference type="GO" id="GO:0004672">
    <property type="term" value="F:protein kinase activity"/>
    <property type="evidence" value="ECO:0007669"/>
    <property type="project" value="InterPro"/>
</dbReference>
<evidence type="ECO:0000256" key="7">
    <source>
        <dbReference type="ARBA" id="ARBA00022741"/>
    </source>
</evidence>
<keyword evidence="3" id="KW-0433">Leucine-rich repeat</keyword>
<keyword evidence="10 14" id="KW-0472">Membrane</keyword>
<comment type="subcellular location">
    <subcellularLocation>
        <location evidence="1">Membrane</location>
        <topology evidence="1">Single-pass membrane protein</topology>
    </subcellularLocation>
</comment>
<dbReference type="GO" id="GO:0005524">
    <property type="term" value="F:ATP binding"/>
    <property type="evidence" value="ECO:0007669"/>
    <property type="project" value="UniProtKB-UniRule"/>
</dbReference>
<keyword evidence="8 13" id="KW-0067">ATP-binding</keyword>
<dbReference type="InterPro" id="IPR032675">
    <property type="entry name" value="LRR_dom_sf"/>
</dbReference>
<gene>
    <name evidence="17" type="ORF">MIMGU_mgv1a002709mg</name>
</gene>
<organism evidence="17 18">
    <name type="scientific">Erythranthe guttata</name>
    <name type="common">Yellow monkey flower</name>
    <name type="synonym">Mimulus guttatus</name>
    <dbReference type="NCBI Taxonomy" id="4155"/>
    <lineage>
        <taxon>Eukaryota</taxon>
        <taxon>Viridiplantae</taxon>
        <taxon>Streptophyta</taxon>
        <taxon>Embryophyta</taxon>
        <taxon>Tracheophyta</taxon>
        <taxon>Spermatophyta</taxon>
        <taxon>Magnoliopsida</taxon>
        <taxon>eudicotyledons</taxon>
        <taxon>Gunneridae</taxon>
        <taxon>Pentapetalae</taxon>
        <taxon>asterids</taxon>
        <taxon>lamiids</taxon>
        <taxon>Lamiales</taxon>
        <taxon>Phrymaceae</taxon>
        <taxon>Erythranthe</taxon>
    </lineage>
</organism>
<sequence>MELQSRIAAVTSLVLLLTISSTVNSDLDSDAEALLEFVAKVPHARKLNWNSTNSICNSWIGITCTKDKTRVHGIHLPGIGLFGPIPSNTIGKLDALKTLSLRSNYLNGNFPRDILEIPSLQSLFLQNNNFSGELPLTSLSPRLSIIDLSYNSFTGEIPFALENLTRLSVLNLEYNSFSGAIPNLDLPRLVKLNLSHNSLNGSIPYTLRKFPDSSFEGNARLCGPPLASSCYALSPSSPTPENSSQGLIKASNSRKLSLRAIVAIATVGGSLTILLFSAILFFCIKKKKNKGGGKTTLIIAKASNIGKNENLKSADFGSGVQGSEKNKLAFFDGCSLSFDLEDLLRASAEVLGKGTHGTAYKAILDESTTVVVKRLKEVGSGKKEFEQQMEVVNVIGRHPNVVPLLAYYFSKDEKLLVYEYMPAGSLSSALHGNRGTGRTALDWETRLNITLGAARGLAHIHSDGGAKHTHGNIKSSNILLNESLDACISDFGLNSLSNTTAPAVKYRVAGYRAPEVIAESRVKASATQKSDVYSFGVVLLEMLTGKSPIQYLGYDEVVVDLPRWVRSVVREEWTAEVFDVELMQYRNIEEEMVQLLQIGLSCVAKAADARPSMDEVVRMIEDIRADKYRTSSEDNRSKDSTAPTP</sequence>
<dbReference type="InterPro" id="IPR017441">
    <property type="entry name" value="Protein_kinase_ATP_BS"/>
</dbReference>
<dbReference type="FunFam" id="3.30.200.20:FF:000307">
    <property type="entry name" value="pollen receptor-like kinase 1"/>
    <property type="match status" value="1"/>
</dbReference>
<dbReference type="CDD" id="cd14066">
    <property type="entry name" value="STKc_IRAK"/>
    <property type="match status" value="1"/>
</dbReference>
<dbReference type="EMBL" id="KI630628">
    <property type="protein sequence ID" value="EYU35188.1"/>
    <property type="molecule type" value="Genomic_DNA"/>
</dbReference>
<dbReference type="PROSITE" id="PS00107">
    <property type="entry name" value="PROTEIN_KINASE_ATP"/>
    <property type="match status" value="1"/>
</dbReference>
<dbReference type="KEGG" id="egt:105960371"/>
<dbReference type="Pfam" id="PF07714">
    <property type="entry name" value="PK_Tyr_Ser-Thr"/>
    <property type="match status" value="1"/>
</dbReference>
<evidence type="ECO:0000256" key="4">
    <source>
        <dbReference type="ARBA" id="ARBA00022692"/>
    </source>
</evidence>
<feature type="binding site" evidence="13">
    <location>
        <position position="373"/>
    </location>
    <ligand>
        <name>ATP</name>
        <dbReference type="ChEBI" id="CHEBI:30616"/>
    </ligand>
</feature>
<dbReference type="FunFam" id="3.80.10.10:FF:000431">
    <property type="entry name" value="Leucine-rich repeat receptor-like protein kinase"/>
    <property type="match status" value="1"/>
</dbReference>
<keyword evidence="5 15" id="KW-0732">Signal</keyword>
<dbReference type="Proteomes" id="UP000030748">
    <property type="component" value="Unassembled WGS sequence"/>
</dbReference>
<proteinExistence type="inferred from homology"/>
<keyword evidence="11" id="KW-0675">Receptor</keyword>
<dbReference type="AlphaFoldDB" id="A0A022R681"/>
<dbReference type="PhylomeDB" id="A0A022R681"/>
<comment type="similarity">
    <text evidence="12">Belongs to the protein kinase superfamily.</text>
</comment>
<evidence type="ECO:0000256" key="3">
    <source>
        <dbReference type="ARBA" id="ARBA00022614"/>
    </source>
</evidence>
<dbReference type="Gene3D" id="1.10.510.10">
    <property type="entry name" value="Transferase(Phosphotransferase) domain 1"/>
    <property type="match status" value="1"/>
</dbReference>
<dbReference type="Pfam" id="PF00560">
    <property type="entry name" value="LRR_1"/>
    <property type="match status" value="3"/>
</dbReference>
<keyword evidence="4 14" id="KW-0812">Transmembrane</keyword>
<name>A0A022R681_ERYGU</name>
<keyword evidence="7 13" id="KW-0547">Nucleotide-binding</keyword>
<evidence type="ECO:0000256" key="2">
    <source>
        <dbReference type="ARBA" id="ARBA00022553"/>
    </source>
</evidence>
<dbReference type="FunFam" id="3.80.10.10:FF:000731">
    <property type="entry name" value="Leucine-rich repeat receptor-like protein kinase"/>
    <property type="match status" value="1"/>
</dbReference>
<dbReference type="OrthoDB" id="69842at2759"/>
<reference evidence="17 18" key="1">
    <citation type="journal article" date="2013" name="Proc. Natl. Acad. Sci. U.S.A.">
        <title>Fine-scale variation in meiotic recombination in Mimulus inferred from population shotgun sequencing.</title>
        <authorList>
            <person name="Hellsten U."/>
            <person name="Wright K.M."/>
            <person name="Jenkins J."/>
            <person name="Shu S."/>
            <person name="Yuan Y."/>
            <person name="Wessler S.R."/>
            <person name="Schmutz J."/>
            <person name="Willis J.H."/>
            <person name="Rokhsar D.S."/>
        </authorList>
    </citation>
    <scope>NUCLEOTIDE SEQUENCE [LARGE SCALE GENOMIC DNA]</scope>
    <source>
        <strain evidence="18">cv. DUN x IM62</strain>
    </source>
</reference>
<evidence type="ECO:0000313" key="18">
    <source>
        <dbReference type="Proteomes" id="UP000030748"/>
    </source>
</evidence>
<dbReference type="eggNOG" id="ENOG502QT13">
    <property type="taxonomic scope" value="Eukaryota"/>
</dbReference>
<feature type="domain" description="Protein kinase" evidence="16">
    <location>
        <begin position="345"/>
        <end position="629"/>
    </location>
</feature>
<dbReference type="PANTHER" id="PTHR48010">
    <property type="entry name" value="OS05G0588300 PROTEIN"/>
    <property type="match status" value="1"/>
</dbReference>
<evidence type="ECO:0000256" key="8">
    <source>
        <dbReference type="ARBA" id="ARBA00022840"/>
    </source>
</evidence>
<dbReference type="PANTHER" id="PTHR48010:SF71">
    <property type="entry name" value="PROTEIN KINASE DOMAIN-CONTAINING PROTEIN"/>
    <property type="match status" value="1"/>
</dbReference>
<evidence type="ECO:0000256" key="5">
    <source>
        <dbReference type="ARBA" id="ARBA00022729"/>
    </source>
</evidence>
<keyword evidence="6" id="KW-0677">Repeat</keyword>
<keyword evidence="2" id="KW-0597">Phosphoprotein</keyword>
<dbReference type="Gene3D" id="3.80.10.10">
    <property type="entry name" value="Ribonuclease Inhibitor"/>
    <property type="match status" value="2"/>
</dbReference>
<evidence type="ECO:0000256" key="6">
    <source>
        <dbReference type="ARBA" id="ARBA00022737"/>
    </source>
</evidence>
<dbReference type="InterPro" id="IPR013210">
    <property type="entry name" value="LRR_N_plant-typ"/>
</dbReference>
<evidence type="ECO:0000256" key="1">
    <source>
        <dbReference type="ARBA" id="ARBA00004167"/>
    </source>
</evidence>
<evidence type="ECO:0000256" key="10">
    <source>
        <dbReference type="ARBA" id="ARBA00023136"/>
    </source>
</evidence>
<evidence type="ECO:0000259" key="16">
    <source>
        <dbReference type="PROSITE" id="PS50011"/>
    </source>
</evidence>
<dbReference type="Pfam" id="PF08263">
    <property type="entry name" value="LRRNT_2"/>
    <property type="match status" value="1"/>
</dbReference>
<dbReference type="SUPFAM" id="SSF56112">
    <property type="entry name" value="Protein kinase-like (PK-like)"/>
    <property type="match status" value="1"/>
</dbReference>
<dbReference type="OMA" id="INQHPNF"/>
<dbReference type="Gene3D" id="3.30.200.20">
    <property type="entry name" value="Phosphorylase Kinase, domain 1"/>
    <property type="match status" value="1"/>
</dbReference>
<evidence type="ECO:0000256" key="14">
    <source>
        <dbReference type="SAM" id="Phobius"/>
    </source>
</evidence>
<feature type="chain" id="PRO_5001504867" description="Protein kinase domain-containing protein" evidence="15">
    <location>
        <begin position="26"/>
        <end position="645"/>
    </location>
</feature>
<dbReference type="InterPro" id="IPR050994">
    <property type="entry name" value="At_inactive_RLKs"/>
</dbReference>
<dbReference type="STRING" id="4155.A0A022R681"/>
<evidence type="ECO:0000256" key="11">
    <source>
        <dbReference type="ARBA" id="ARBA00023170"/>
    </source>
</evidence>
<evidence type="ECO:0000313" key="17">
    <source>
        <dbReference type="EMBL" id="EYU35188.1"/>
    </source>
</evidence>
<dbReference type="InterPro" id="IPR011009">
    <property type="entry name" value="Kinase-like_dom_sf"/>
</dbReference>
<dbReference type="InterPro" id="IPR001245">
    <property type="entry name" value="Ser-Thr/Tyr_kinase_cat_dom"/>
</dbReference>
<evidence type="ECO:0000256" key="13">
    <source>
        <dbReference type="PROSITE-ProRule" id="PRU10141"/>
    </source>
</evidence>